<comment type="caution">
    <text evidence="2">The sequence shown here is derived from an EMBL/GenBank/DDBJ whole genome shotgun (WGS) entry which is preliminary data.</text>
</comment>
<gene>
    <name evidence="2" type="ORF">RDB_LOCUS58655</name>
</gene>
<name>A0A8H3AMV0_9AGAM</name>
<feature type="compositionally biased region" description="Gly residues" evidence="1">
    <location>
        <begin position="72"/>
        <end position="81"/>
    </location>
</feature>
<evidence type="ECO:0000256" key="1">
    <source>
        <dbReference type="SAM" id="MobiDB-lite"/>
    </source>
</evidence>
<organism evidence="2 3">
    <name type="scientific">Rhizoctonia solani</name>
    <dbReference type="NCBI Taxonomy" id="456999"/>
    <lineage>
        <taxon>Eukaryota</taxon>
        <taxon>Fungi</taxon>
        <taxon>Dikarya</taxon>
        <taxon>Basidiomycota</taxon>
        <taxon>Agaricomycotina</taxon>
        <taxon>Agaricomycetes</taxon>
        <taxon>Cantharellales</taxon>
        <taxon>Ceratobasidiaceae</taxon>
        <taxon>Rhizoctonia</taxon>
    </lineage>
</organism>
<dbReference type="AlphaFoldDB" id="A0A8H3AMV0"/>
<feature type="region of interest" description="Disordered" evidence="1">
    <location>
        <begin position="1"/>
        <end position="291"/>
    </location>
</feature>
<protein>
    <submittedName>
        <fullName evidence="2">Uncharacterized protein</fullName>
    </submittedName>
</protein>
<dbReference type="Proteomes" id="UP000663826">
    <property type="component" value="Unassembled WGS sequence"/>
</dbReference>
<feature type="compositionally biased region" description="Polar residues" evidence="1">
    <location>
        <begin position="247"/>
        <end position="267"/>
    </location>
</feature>
<feature type="compositionally biased region" description="Low complexity" evidence="1">
    <location>
        <begin position="53"/>
        <end position="71"/>
    </location>
</feature>
<proteinExistence type="predicted"/>
<dbReference type="EMBL" id="CAJMWQ010001026">
    <property type="protein sequence ID" value="CAE6429724.1"/>
    <property type="molecule type" value="Genomic_DNA"/>
</dbReference>
<feature type="compositionally biased region" description="Gly residues" evidence="1">
    <location>
        <begin position="185"/>
        <end position="199"/>
    </location>
</feature>
<evidence type="ECO:0000313" key="2">
    <source>
        <dbReference type="EMBL" id="CAE6429724.1"/>
    </source>
</evidence>
<accession>A0A8H3AMV0</accession>
<evidence type="ECO:0000313" key="3">
    <source>
        <dbReference type="Proteomes" id="UP000663826"/>
    </source>
</evidence>
<feature type="compositionally biased region" description="Polar residues" evidence="1">
    <location>
        <begin position="224"/>
        <end position="236"/>
    </location>
</feature>
<reference evidence="2" key="1">
    <citation type="submission" date="2021-01" db="EMBL/GenBank/DDBJ databases">
        <authorList>
            <person name="Kaushik A."/>
        </authorList>
    </citation>
    <scope>NUCLEOTIDE SEQUENCE</scope>
    <source>
        <strain evidence="2">AG1-1B</strain>
    </source>
</reference>
<feature type="compositionally biased region" description="Polar residues" evidence="1">
    <location>
        <begin position="15"/>
        <end position="27"/>
    </location>
</feature>
<feature type="compositionally biased region" description="Low complexity" evidence="1">
    <location>
        <begin position="82"/>
        <end position="94"/>
    </location>
</feature>
<sequence length="320" mass="32774">MQIEIPDFGDDDYTSGATPFGRSTQPQLGRVSPTPSHPFGDHGQSAAFALPTPSGGSLPASSLLSAAPIGVPGSGGNGSSSGGIFSVSNGSGIFAPPGHTRGESDTSLHSFHFDPPPPPGPPRTKRKGSFASLKAAFKSGTSGKSVPPVPKPQSRRPSASVTPGRIGLKSMHSAAPSYAASELSDGGGNSSFGGFGGFNGFNITANSGFGPADEEVPPVPQLPNQPSAPRDLSSSGGFKFGGMRPRNISTSAVSQAGGSTADFSQNIAIPRPLRRATTPYENDDTTPDPKTPAEYALHAIFIRFVTEVEQKTSAFLKEPL</sequence>
<feature type="non-terminal residue" evidence="2">
    <location>
        <position position="1"/>
    </location>
</feature>